<feature type="domain" description="HTH tetR-type" evidence="5">
    <location>
        <begin position="8"/>
        <end position="68"/>
    </location>
</feature>
<feature type="DNA-binding region" description="H-T-H motif" evidence="4">
    <location>
        <begin position="31"/>
        <end position="50"/>
    </location>
</feature>
<organism evidence="6 7">
    <name type="scientific">Roseibium porphyridii</name>
    <dbReference type="NCBI Taxonomy" id="2866279"/>
    <lineage>
        <taxon>Bacteria</taxon>
        <taxon>Pseudomonadati</taxon>
        <taxon>Pseudomonadota</taxon>
        <taxon>Alphaproteobacteria</taxon>
        <taxon>Hyphomicrobiales</taxon>
        <taxon>Stappiaceae</taxon>
        <taxon>Roseibium</taxon>
    </lineage>
</organism>
<dbReference type="Pfam" id="PF00440">
    <property type="entry name" value="TetR_N"/>
    <property type="match status" value="1"/>
</dbReference>
<accession>A0ABY8F5V7</accession>
<dbReference type="Proteomes" id="UP001209803">
    <property type="component" value="Chromosome"/>
</dbReference>
<keyword evidence="1" id="KW-0805">Transcription regulation</keyword>
<keyword evidence="2 4" id="KW-0238">DNA-binding</keyword>
<evidence type="ECO:0000313" key="7">
    <source>
        <dbReference type="Proteomes" id="UP001209803"/>
    </source>
</evidence>
<dbReference type="InterPro" id="IPR011075">
    <property type="entry name" value="TetR_C"/>
</dbReference>
<proteinExistence type="predicted"/>
<dbReference type="PROSITE" id="PS50977">
    <property type="entry name" value="HTH_TETR_2"/>
    <property type="match status" value="1"/>
</dbReference>
<dbReference type="InterPro" id="IPR009057">
    <property type="entry name" value="Homeodomain-like_sf"/>
</dbReference>
<name>A0ABY8F5V7_9HYPH</name>
<dbReference type="PANTHER" id="PTHR47506">
    <property type="entry name" value="TRANSCRIPTIONAL REGULATORY PROTEIN"/>
    <property type="match status" value="1"/>
</dbReference>
<evidence type="ECO:0000313" key="6">
    <source>
        <dbReference type="EMBL" id="WFE90809.1"/>
    </source>
</evidence>
<gene>
    <name evidence="6" type="ORF">K1718_05540</name>
</gene>
<evidence type="ECO:0000259" key="5">
    <source>
        <dbReference type="PROSITE" id="PS50977"/>
    </source>
</evidence>
<evidence type="ECO:0000256" key="4">
    <source>
        <dbReference type="PROSITE-ProRule" id="PRU00335"/>
    </source>
</evidence>
<dbReference type="PANTHER" id="PTHR47506:SF1">
    <property type="entry name" value="HTH-TYPE TRANSCRIPTIONAL REGULATOR YJDC"/>
    <property type="match status" value="1"/>
</dbReference>
<evidence type="ECO:0000256" key="1">
    <source>
        <dbReference type="ARBA" id="ARBA00023015"/>
    </source>
</evidence>
<keyword evidence="7" id="KW-1185">Reference proteome</keyword>
<dbReference type="InterPro" id="IPR036271">
    <property type="entry name" value="Tet_transcr_reg_TetR-rel_C_sf"/>
</dbReference>
<reference evidence="6 7" key="1">
    <citation type="submission" date="2023-03" db="EMBL/GenBank/DDBJ databases">
        <title>Roseibium porphyridii sp. nov. and Roseibium rhodosorbium sp. nov. isolated from marine algae, Porphyridium cruentum and Rhodosorus marinus, respectively.</title>
        <authorList>
            <person name="Lee M.W."/>
            <person name="Choi B.J."/>
            <person name="Lee J.K."/>
            <person name="Choi D.G."/>
            <person name="Baek J.H."/>
            <person name="Bayburt H."/>
            <person name="Kim J.M."/>
            <person name="Han D.M."/>
            <person name="Kim K.H."/>
            <person name="Jeon C.O."/>
        </authorList>
    </citation>
    <scope>NUCLEOTIDE SEQUENCE [LARGE SCALE GENOMIC DNA]</scope>
    <source>
        <strain evidence="6 7">KMA01</strain>
    </source>
</reference>
<dbReference type="Gene3D" id="1.10.10.60">
    <property type="entry name" value="Homeodomain-like"/>
    <property type="match status" value="1"/>
</dbReference>
<dbReference type="EMBL" id="CP120863">
    <property type="protein sequence ID" value="WFE90809.1"/>
    <property type="molecule type" value="Genomic_DNA"/>
</dbReference>
<sequence>MPRGRPRKVEAKDALQAVMLAFWQNGYSATSMTDLSEVSGMAKPGLYAAFGDKEALFEKALLHYFETYAGPVFDRLMAARKHVVADLREFLGAVADLTMDPNTPSGCFLVNALVDCAYGSDRHRELVLGLRDSRYAMIRERLLKAVSNGEFASDADLDRAATFVDGQFSAIAILGRGGSSKSDLKTFIETGLRALPILNSDQVFDELAAVDQPILRQ</sequence>
<dbReference type="Gene3D" id="1.10.357.10">
    <property type="entry name" value="Tetracycline Repressor, domain 2"/>
    <property type="match status" value="1"/>
</dbReference>
<protein>
    <submittedName>
        <fullName evidence="6">TetR/AcrR family transcriptional regulator</fullName>
    </submittedName>
</protein>
<evidence type="ECO:0000256" key="2">
    <source>
        <dbReference type="ARBA" id="ARBA00023125"/>
    </source>
</evidence>
<dbReference type="RefSeq" id="WP_152499984.1">
    <property type="nucleotide sequence ID" value="NZ_CP120863.1"/>
</dbReference>
<dbReference type="InterPro" id="IPR001647">
    <property type="entry name" value="HTH_TetR"/>
</dbReference>
<evidence type="ECO:0000256" key="3">
    <source>
        <dbReference type="ARBA" id="ARBA00023163"/>
    </source>
</evidence>
<dbReference type="Pfam" id="PF16925">
    <property type="entry name" value="TetR_C_13"/>
    <property type="match status" value="1"/>
</dbReference>
<dbReference type="SUPFAM" id="SSF46689">
    <property type="entry name" value="Homeodomain-like"/>
    <property type="match status" value="1"/>
</dbReference>
<dbReference type="SUPFAM" id="SSF48498">
    <property type="entry name" value="Tetracyclin repressor-like, C-terminal domain"/>
    <property type="match status" value="1"/>
</dbReference>
<keyword evidence="3" id="KW-0804">Transcription</keyword>